<keyword evidence="4" id="KW-1003">Cell membrane</keyword>
<protein>
    <submittedName>
        <fullName evidence="10">Binding-protein-dependent transport systems inner membrane component</fullName>
    </submittedName>
</protein>
<feature type="domain" description="ABC transmembrane type-1" evidence="9">
    <location>
        <begin position="396"/>
        <end position="584"/>
    </location>
</feature>
<dbReference type="InterPro" id="IPR000515">
    <property type="entry name" value="MetI-like"/>
</dbReference>
<keyword evidence="6 8" id="KW-1133">Transmembrane helix</keyword>
<dbReference type="STRING" id="460265.Mnod_4262"/>
<dbReference type="InterPro" id="IPR035906">
    <property type="entry name" value="MetI-like_sf"/>
</dbReference>
<dbReference type="GO" id="GO:0055085">
    <property type="term" value="P:transmembrane transport"/>
    <property type="evidence" value="ECO:0007669"/>
    <property type="project" value="InterPro"/>
</dbReference>
<organism evidence="10 11">
    <name type="scientific">Methylobacterium nodulans (strain LMG 21967 / CNCM I-2342 / ORS 2060)</name>
    <dbReference type="NCBI Taxonomy" id="460265"/>
    <lineage>
        <taxon>Bacteria</taxon>
        <taxon>Pseudomonadati</taxon>
        <taxon>Pseudomonadota</taxon>
        <taxon>Alphaproteobacteria</taxon>
        <taxon>Hyphomicrobiales</taxon>
        <taxon>Methylobacteriaceae</taxon>
        <taxon>Methylobacterium</taxon>
    </lineage>
</organism>
<dbReference type="SUPFAM" id="SSF161098">
    <property type="entry name" value="MetI-like"/>
    <property type="match status" value="2"/>
</dbReference>
<keyword evidence="7 8" id="KW-0472">Membrane</keyword>
<proteinExistence type="inferred from homology"/>
<accession>B8IA75</accession>
<dbReference type="GO" id="GO:0005886">
    <property type="term" value="C:plasma membrane"/>
    <property type="evidence" value="ECO:0007669"/>
    <property type="project" value="UniProtKB-SubCell"/>
</dbReference>
<sequence length="593" mass="62605">MSNMALATPLDAPAPRLKLRLAALRGWLLLAPAAVLLGCFFLYPVVRLMALSLLDGSGQPSLVHYGRLFGSPVYVSVLGTTLQIAFWTAIVALLAGYPVAYAIARAEPRSRARLMLWVLLPFWTSFLVRTFAWIVLLGRTGVLNDTLQRLGIVGGPLELIYNLAGVLVGTVHALMPLAILTLVPVLEKINRDLEKAASTLGARSGSTFWRISFPLSLPGVAAAGLLVFISALGFFITPALLGSPKQTMVGQLIIEQIQEMMNWGFGGAISALLITATILIFFAYDRLVGLSTLAGGSSEGDAAPSRAARLGTSMLGAAGRASDAFGGALGRVGFARAPSLAGRATVLLTLGFLASPALFLIPVSVSKSAFIEWPPALFSGQWYAALADSPQWLGAAARSITVATLSALLAVAIGTPAAFALTRFNLAGKSTILALLLAPLIVPRIVTAVGLFYLFAQIGLIGTTLGLVLGHAVLSVPYVTTTVMAVLKHHDWRLEQAASTLGAGRITTLRRVTLPLIRNGLIAAYLFAFVTSFDELTIALFVTGGLFGTLPKQMWDDALLKVSPMLAAVSVVLLVLITVFVVVAERLSRPRSA</sequence>
<evidence type="ECO:0000256" key="1">
    <source>
        <dbReference type="ARBA" id="ARBA00004651"/>
    </source>
</evidence>
<dbReference type="KEGG" id="mno:Mnod_4262"/>
<feature type="transmembrane region" description="Helical" evidence="8">
    <location>
        <begin position="520"/>
        <end position="542"/>
    </location>
</feature>
<dbReference type="AlphaFoldDB" id="B8IA75"/>
<feature type="transmembrane region" description="Helical" evidence="8">
    <location>
        <begin position="400"/>
        <end position="421"/>
    </location>
</feature>
<feature type="transmembrane region" description="Helical" evidence="8">
    <location>
        <begin position="26"/>
        <end position="46"/>
    </location>
</feature>
<evidence type="ECO:0000256" key="7">
    <source>
        <dbReference type="ARBA" id="ARBA00023136"/>
    </source>
</evidence>
<evidence type="ECO:0000259" key="9">
    <source>
        <dbReference type="PROSITE" id="PS50928"/>
    </source>
</evidence>
<evidence type="ECO:0000256" key="6">
    <source>
        <dbReference type="ARBA" id="ARBA00022989"/>
    </source>
</evidence>
<name>B8IA75_METNO</name>
<keyword evidence="3 8" id="KW-0813">Transport</keyword>
<comment type="similarity">
    <text evidence="2">Belongs to the binding-protein-dependent transport system permease family. CysTW subfamily.</text>
</comment>
<feature type="domain" description="ABC transmembrane type-1" evidence="9">
    <location>
        <begin position="78"/>
        <end position="284"/>
    </location>
</feature>
<gene>
    <name evidence="10" type="ordered locus">Mnod_4262</name>
</gene>
<dbReference type="PANTHER" id="PTHR42929:SF5">
    <property type="entry name" value="ABC TRANSPORTER PERMEASE PROTEIN"/>
    <property type="match status" value="1"/>
</dbReference>
<feature type="transmembrane region" description="Helical" evidence="8">
    <location>
        <begin position="220"/>
        <end position="241"/>
    </location>
</feature>
<reference evidence="10 11" key="1">
    <citation type="submission" date="2009-01" db="EMBL/GenBank/DDBJ databases">
        <title>Complete sequence of chromosome of Methylobacterium nodulans ORS 2060.</title>
        <authorList>
            <consortium name="US DOE Joint Genome Institute"/>
            <person name="Lucas S."/>
            <person name="Copeland A."/>
            <person name="Lapidus A."/>
            <person name="Glavina del Rio T."/>
            <person name="Dalin E."/>
            <person name="Tice H."/>
            <person name="Bruce D."/>
            <person name="Goodwin L."/>
            <person name="Pitluck S."/>
            <person name="Sims D."/>
            <person name="Brettin T."/>
            <person name="Detter J.C."/>
            <person name="Han C."/>
            <person name="Larimer F."/>
            <person name="Land M."/>
            <person name="Hauser L."/>
            <person name="Kyrpides N."/>
            <person name="Ivanova N."/>
            <person name="Marx C.J."/>
            <person name="Richardson P."/>
        </authorList>
    </citation>
    <scope>NUCLEOTIDE SEQUENCE [LARGE SCALE GENOMIC DNA]</scope>
    <source>
        <strain evidence="11">LMG 21967 / CNCM I-2342 / ORS 2060</strain>
    </source>
</reference>
<feature type="transmembrane region" description="Helical" evidence="8">
    <location>
        <begin position="468"/>
        <end position="487"/>
    </location>
</feature>
<dbReference type="RefSeq" id="WP_015930786.1">
    <property type="nucleotide sequence ID" value="NC_011894.1"/>
</dbReference>
<keyword evidence="11" id="KW-1185">Reference proteome</keyword>
<dbReference type="EMBL" id="CP001349">
    <property type="protein sequence ID" value="ACL59138.1"/>
    <property type="molecule type" value="Genomic_DNA"/>
</dbReference>
<feature type="transmembrane region" description="Helical" evidence="8">
    <location>
        <begin position="346"/>
        <end position="365"/>
    </location>
</feature>
<keyword evidence="5 8" id="KW-0812">Transmembrane</keyword>
<feature type="transmembrane region" description="Helical" evidence="8">
    <location>
        <begin position="562"/>
        <end position="584"/>
    </location>
</feature>
<feature type="transmembrane region" description="Helical" evidence="8">
    <location>
        <begin position="84"/>
        <end position="104"/>
    </location>
</feature>
<dbReference type="eggNOG" id="COG1176">
    <property type="taxonomic scope" value="Bacteria"/>
</dbReference>
<feature type="transmembrane region" description="Helical" evidence="8">
    <location>
        <begin position="159"/>
        <end position="186"/>
    </location>
</feature>
<evidence type="ECO:0000313" key="10">
    <source>
        <dbReference type="EMBL" id="ACL59138.1"/>
    </source>
</evidence>
<comment type="subcellular location">
    <subcellularLocation>
        <location evidence="1 8">Cell membrane</location>
        <topology evidence="1 8">Multi-pass membrane protein</topology>
    </subcellularLocation>
</comment>
<evidence type="ECO:0000256" key="2">
    <source>
        <dbReference type="ARBA" id="ARBA00007069"/>
    </source>
</evidence>
<dbReference type="PROSITE" id="PS50928">
    <property type="entry name" value="ABC_TM1"/>
    <property type="match status" value="2"/>
</dbReference>
<dbReference type="Proteomes" id="UP000008207">
    <property type="component" value="Chromosome"/>
</dbReference>
<dbReference type="Gene3D" id="1.10.3720.10">
    <property type="entry name" value="MetI-like"/>
    <property type="match status" value="2"/>
</dbReference>
<evidence type="ECO:0000256" key="5">
    <source>
        <dbReference type="ARBA" id="ARBA00022692"/>
    </source>
</evidence>
<dbReference type="HOGENOM" id="CLU_021838_3_0_5"/>
<evidence type="ECO:0000256" key="3">
    <source>
        <dbReference type="ARBA" id="ARBA00022448"/>
    </source>
</evidence>
<dbReference type="Pfam" id="PF00528">
    <property type="entry name" value="BPD_transp_1"/>
    <property type="match status" value="2"/>
</dbReference>
<feature type="transmembrane region" description="Helical" evidence="8">
    <location>
        <begin position="261"/>
        <end position="284"/>
    </location>
</feature>
<feature type="transmembrane region" description="Helical" evidence="8">
    <location>
        <begin position="433"/>
        <end position="456"/>
    </location>
</feature>
<evidence type="ECO:0000256" key="4">
    <source>
        <dbReference type="ARBA" id="ARBA00022475"/>
    </source>
</evidence>
<dbReference type="PANTHER" id="PTHR42929">
    <property type="entry name" value="INNER MEMBRANE ABC TRANSPORTER PERMEASE PROTEIN YDCU-RELATED-RELATED"/>
    <property type="match status" value="1"/>
</dbReference>
<evidence type="ECO:0000313" key="11">
    <source>
        <dbReference type="Proteomes" id="UP000008207"/>
    </source>
</evidence>
<dbReference type="eggNOG" id="COG1177">
    <property type="taxonomic scope" value="Bacteria"/>
</dbReference>
<feature type="transmembrane region" description="Helical" evidence="8">
    <location>
        <begin position="116"/>
        <end position="139"/>
    </location>
</feature>
<evidence type="ECO:0000256" key="8">
    <source>
        <dbReference type="RuleBase" id="RU363032"/>
    </source>
</evidence>
<dbReference type="CDD" id="cd06261">
    <property type="entry name" value="TM_PBP2"/>
    <property type="match status" value="2"/>
</dbReference>